<accession>A0A432ZC75</accession>
<dbReference type="PANTHER" id="PTHR45138">
    <property type="entry name" value="REGULATORY COMPONENTS OF SENSORY TRANSDUCTION SYSTEM"/>
    <property type="match status" value="1"/>
</dbReference>
<dbReference type="RefSeq" id="WP_026861225.1">
    <property type="nucleotide sequence ID" value="NZ_PIQE01000001.1"/>
</dbReference>
<dbReference type="GO" id="GO:0052621">
    <property type="term" value="F:diguanylate cyclase activity"/>
    <property type="evidence" value="ECO:0007669"/>
    <property type="project" value="UniProtKB-EC"/>
</dbReference>
<feature type="transmembrane region" description="Helical" evidence="4">
    <location>
        <begin position="785"/>
        <end position="808"/>
    </location>
</feature>
<dbReference type="PROSITE" id="PS50887">
    <property type="entry name" value="GGDEF"/>
    <property type="match status" value="1"/>
</dbReference>
<proteinExistence type="predicted"/>
<name>A0A432ZC75_9GAMM</name>
<dbReference type="Pfam" id="PF07494">
    <property type="entry name" value="Reg_prop"/>
    <property type="match status" value="1"/>
</dbReference>
<dbReference type="NCBIfam" id="TIGR00254">
    <property type="entry name" value="GGDEF"/>
    <property type="match status" value="1"/>
</dbReference>
<evidence type="ECO:0000256" key="2">
    <source>
        <dbReference type="ARBA" id="ARBA00012528"/>
    </source>
</evidence>
<dbReference type="InterPro" id="IPR000160">
    <property type="entry name" value="GGDEF_dom"/>
</dbReference>
<dbReference type="InterPro" id="IPR011110">
    <property type="entry name" value="Reg_prop"/>
</dbReference>
<comment type="catalytic activity">
    <reaction evidence="3">
        <text>2 GTP = 3',3'-c-di-GMP + 2 diphosphate</text>
        <dbReference type="Rhea" id="RHEA:24898"/>
        <dbReference type="ChEBI" id="CHEBI:33019"/>
        <dbReference type="ChEBI" id="CHEBI:37565"/>
        <dbReference type="ChEBI" id="CHEBI:58805"/>
        <dbReference type="EC" id="2.7.7.65"/>
    </reaction>
</comment>
<organism evidence="7 8">
    <name type="scientific">Pseudidiomarina sediminum</name>
    <dbReference type="NCBI Taxonomy" id="431675"/>
    <lineage>
        <taxon>Bacteria</taxon>
        <taxon>Pseudomonadati</taxon>
        <taxon>Pseudomonadota</taxon>
        <taxon>Gammaproteobacteria</taxon>
        <taxon>Alteromonadales</taxon>
        <taxon>Idiomarinaceae</taxon>
        <taxon>Pseudidiomarina</taxon>
    </lineage>
</organism>
<dbReference type="Gene3D" id="2.60.40.10">
    <property type="entry name" value="Immunoglobulins"/>
    <property type="match status" value="1"/>
</dbReference>
<dbReference type="InterPro" id="IPR015943">
    <property type="entry name" value="WD40/YVTN_repeat-like_dom_sf"/>
</dbReference>
<dbReference type="AlphaFoldDB" id="A0A432ZC75"/>
<reference evidence="8" key="1">
    <citation type="journal article" date="2018" name="Front. Microbiol.">
        <title>Genome-Based Analysis Reveals the Taxonomy and Diversity of the Family Idiomarinaceae.</title>
        <authorList>
            <person name="Liu Y."/>
            <person name="Lai Q."/>
            <person name="Shao Z."/>
        </authorList>
    </citation>
    <scope>NUCLEOTIDE SEQUENCE [LARGE SCALE GENOMIC DNA]</scope>
    <source>
        <strain evidence="8">c121</strain>
    </source>
</reference>
<dbReference type="FunFam" id="3.30.70.270:FF:000001">
    <property type="entry name" value="Diguanylate cyclase domain protein"/>
    <property type="match status" value="1"/>
</dbReference>
<evidence type="ECO:0000256" key="3">
    <source>
        <dbReference type="ARBA" id="ARBA00034247"/>
    </source>
</evidence>
<dbReference type="Gene3D" id="3.30.70.270">
    <property type="match status" value="1"/>
</dbReference>
<dbReference type="Pfam" id="PF07495">
    <property type="entry name" value="Y_Y_Y"/>
    <property type="match status" value="1"/>
</dbReference>
<comment type="cofactor">
    <cofactor evidence="1">
        <name>Mg(2+)</name>
        <dbReference type="ChEBI" id="CHEBI:18420"/>
    </cofactor>
</comment>
<keyword evidence="8" id="KW-1185">Reference proteome</keyword>
<dbReference type="SMART" id="SM00267">
    <property type="entry name" value="GGDEF"/>
    <property type="match status" value="1"/>
</dbReference>
<keyword evidence="5" id="KW-0732">Signal</keyword>
<keyword evidence="4" id="KW-0812">Transmembrane</keyword>
<protein>
    <recommendedName>
        <fullName evidence="2">diguanylate cyclase</fullName>
        <ecNumber evidence="2">2.7.7.65</ecNumber>
    </recommendedName>
</protein>
<dbReference type="PANTHER" id="PTHR45138:SF9">
    <property type="entry name" value="DIGUANYLATE CYCLASE DGCM-RELATED"/>
    <property type="match status" value="1"/>
</dbReference>
<comment type="caution">
    <text evidence="7">The sequence shown here is derived from an EMBL/GenBank/DDBJ whole genome shotgun (WGS) entry which is preliminary data.</text>
</comment>
<evidence type="ECO:0000313" key="8">
    <source>
        <dbReference type="Proteomes" id="UP000287022"/>
    </source>
</evidence>
<dbReference type="EC" id="2.7.7.65" evidence="2"/>
<keyword evidence="4" id="KW-1133">Transmembrane helix</keyword>
<dbReference type="Pfam" id="PF00990">
    <property type="entry name" value="GGDEF"/>
    <property type="match status" value="1"/>
</dbReference>
<feature type="domain" description="GGDEF" evidence="6">
    <location>
        <begin position="874"/>
        <end position="1007"/>
    </location>
</feature>
<evidence type="ECO:0000256" key="5">
    <source>
        <dbReference type="SAM" id="SignalP"/>
    </source>
</evidence>
<evidence type="ECO:0000256" key="4">
    <source>
        <dbReference type="SAM" id="Phobius"/>
    </source>
</evidence>
<evidence type="ECO:0000259" key="6">
    <source>
        <dbReference type="PROSITE" id="PS50887"/>
    </source>
</evidence>
<feature type="chain" id="PRO_5019261269" description="diguanylate cyclase" evidence="5">
    <location>
        <begin position="28"/>
        <end position="1009"/>
    </location>
</feature>
<dbReference type="InterPro" id="IPR043128">
    <property type="entry name" value="Rev_trsase/Diguanyl_cyclase"/>
</dbReference>
<dbReference type="InterPro" id="IPR011123">
    <property type="entry name" value="Y_Y_Y"/>
</dbReference>
<dbReference type="EMBL" id="PIQE01000001">
    <property type="protein sequence ID" value="RUO74952.1"/>
    <property type="molecule type" value="Genomic_DNA"/>
</dbReference>
<dbReference type="SUPFAM" id="SSF63829">
    <property type="entry name" value="Calcium-dependent phosphotriesterase"/>
    <property type="match status" value="3"/>
</dbReference>
<dbReference type="InterPro" id="IPR029787">
    <property type="entry name" value="Nucleotide_cyclase"/>
</dbReference>
<dbReference type="Gene3D" id="2.130.10.10">
    <property type="entry name" value="YVTN repeat-like/Quinoprotein amine dehydrogenase"/>
    <property type="match status" value="4"/>
</dbReference>
<evidence type="ECO:0000256" key="1">
    <source>
        <dbReference type="ARBA" id="ARBA00001946"/>
    </source>
</evidence>
<dbReference type="CDD" id="cd01949">
    <property type="entry name" value="GGDEF"/>
    <property type="match status" value="1"/>
</dbReference>
<dbReference type="InterPro" id="IPR013783">
    <property type="entry name" value="Ig-like_fold"/>
</dbReference>
<feature type="signal peptide" evidence="5">
    <location>
        <begin position="1"/>
        <end position="27"/>
    </location>
</feature>
<dbReference type="Proteomes" id="UP000287022">
    <property type="component" value="Unassembled WGS sequence"/>
</dbReference>
<dbReference type="SUPFAM" id="SSF55073">
    <property type="entry name" value="Nucleotide cyclase"/>
    <property type="match status" value="1"/>
</dbReference>
<dbReference type="STRING" id="1122124.GCA_000423165_00135"/>
<evidence type="ECO:0000313" key="7">
    <source>
        <dbReference type="EMBL" id="RUO74952.1"/>
    </source>
</evidence>
<dbReference type="InterPro" id="IPR050469">
    <property type="entry name" value="Diguanylate_Cyclase"/>
</dbReference>
<gene>
    <name evidence="7" type="ORF">CWI80_06395</name>
</gene>
<sequence length="1009" mass="112769">MHSFKVVLVVVVTLLQCLLNILPTASAATTYRDFQRLSDQTGGRQSSVYHIYRDTSDFLWLATDTDGVLRYDGYDYLPWANTLLPDGERVSYSFLTVTDDETLWAATWGRGLVSWNAQTEVLTEFLSGAEGHVLRDDRVQTLYPDGQQRLWIGTLSGLNYARKSGSDGQWQLYGLDAQHPLSQQRIWDVTERGDEIWVATSQGLFQLSGDLQNWQRFWINPNNIGNNRVNEIRTVAVFENEIWVGTDTGVYVLDESSQAFEAVTFPTSSSRLSNVRSNVLIAHPDAAKAEKIWSGGANGLYQIDRVQRQFVKLSEDWNLLPDVDVRTIAFDSNASMWLGTRDQGIFRAHPSRQLFHPTLPAQQFADKGDVVGRAVPAVHYDRTGGLWLATTDAIFYQAPQQHDWQRLAFPFRQSVLPVEAMLDDSAGNLWVATSNGLFRTNVSAPTELEPFDYIHQQLGIEDVAVNALYESADNKLLLGLWGLGVASYDLVTQEVAWSFNGLQGLRGNQVYDIVAVEDVGEFIVTRYSGIYQRATEHEQWRPYQLPSAVQQPSDGFTCATEGMQRSLWLCSREGAWRIDLGQGDVQRIGIEQGLLSEHVVGIHATETHAWLLTGLGVSRYDKQSAELLNLGKGEGLPAEVMLRQAATMNGNGQMTLGTVKGAVSFDAAGFNMQPPPPKVALSRLWVNGEDKTTSAGFEQHRLELDRRHRSLSIQYSVMDFHEAQRNRGRYRLLGVTDEWSEWSSSRDIAFATLPAGDYVLEVQGRSSFGVLSAAPLTINISVAKAWWQTVWAWLAFIVLFGGLAFIALKLRFRALESANQKLDQEVRARTKELEAVNAQLRSLSETDFLTGLLNRRGFMRRFPKVQAQMQRSQQQMCLVLMDVDYFKAFNDDYGHDVGDEVLRGLSRLIADSLMKGDLAARWGGEEFIVLLPSTNESQGYQRCEQLRRAIEAARIDVDGTSFKLTATFGLVAAAAENASLTQWVKAADEALYQGKASGRNKVVSAATTS</sequence>
<keyword evidence="4" id="KW-0472">Membrane</keyword>